<comment type="caution">
    <text evidence="2">The sequence shown here is derived from an EMBL/GenBank/DDBJ whole genome shotgun (WGS) entry which is preliminary data.</text>
</comment>
<dbReference type="InterPro" id="IPR046342">
    <property type="entry name" value="CBS_dom_sf"/>
</dbReference>
<evidence type="ECO:0000313" key="3">
    <source>
        <dbReference type="Proteomes" id="UP000579523"/>
    </source>
</evidence>
<evidence type="ECO:0000313" key="2">
    <source>
        <dbReference type="EMBL" id="MBB4900198.1"/>
    </source>
</evidence>
<accession>A0A7W7PSF8</accession>
<dbReference type="SUPFAM" id="SSF54631">
    <property type="entry name" value="CBS-domain pair"/>
    <property type="match status" value="1"/>
</dbReference>
<feature type="region of interest" description="Disordered" evidence="1">
    <location>
        <begin position="1"/>
        <end position="30"/>
    </location>
</feature>
<keyword evidence="3" id="KW-1185">Reference proteome</keyword>
<sequence>MTTDRPQHQVTDRSPEAVADGTDASGPRVPDDMTVEVALSLMAGARVDHLVLCDADDQSTGLITLARLAVSRDSPGYTDRIRLRDVLAGSLTSPGARPGDVGEHGRTPGALALAD</sequence>
<protein>
    <submittedName>
        <fullName evidence="2">CBS domain-containing protein</fullName>
    </submittedName>
</protein>
<name>A0A7W7PSF8_9ACTN</name>
<feature type="region of interest" description="Disordered" evidence="1">
    <location>
        <begin position="91"/>
        <end position="115"/>
    </location>
</feature>
<dbReference type="Proteomes" id="UP000579523">
    <property type="component" value="Unassembled WGS sequence"/>
</dbReference>
<dbReference type="RefSeq" id="WP_184823570.1">
    <property type="nucleotide sequence ID" value="NZ_BMTI01000008.1"/>
</dbReference>
<feature type="compositionally biased region" description="Basic and acidic residues" evidence="1">
    <location>
        <begin position="1"/>
        <end position="15"/>
    </location>
</feature>
<gene>
    <name evidence="2" type="ORF">FHS37_004260</name>
</gene>
<organism evidence="2 3">
    <name type="scientific">Streptomyces griseomycini</name>
    <dbReference type="NCBI Taxonomy" id="66895"/>
    <lineage>
        <taxon>Bacteria</taxon>
        <taxon>Bacillati</taxon>
        <taxon>Actinomycetota</taxon>
        <taxon>Actinomycetes</taxon>
        <taxon>Kitasatosporales</taxon>
        <taxon>Streptomycetaceae</taxon>
        <taxon>Streptomyces</taxon>
    </lineage>
</organism>
<dbReference type="AlphaFoldDB" id="A0A7W7PSF8"/>
<evidence type="ECO:0000256" key="1">
    <source>
        <dbReference type="SAM" id="MobiDB-lite"/>
    </source>
</evidence>
<dbReference type="EMBL" id="JACHJI010000007">
    <property type="protein sequence ID" value="MBB4900198.1"/>
    <property type="molecule type" value="Genomic_DNA"/>
</dbReference>
<reference evidence="2 3" key="1">
    <citation type="submission" date="2020-08" db="EMBL/GenBank/DDBJ databases">
        <title>Genomic Encyclopedia of Type Strains, Phase III (KMG-III): the genomes of soil and plant-associated and newly described type strains.</title>
        <authorList>
            <person name="Whitman W."/>
        </authorList>
    </citation>
    <scope>NUCLEOTIDE SEQUENCE [LARGE SCALE GENOMIC DNA]</scope>
    <source>
        <strain evidence="2 3">CECT 3273</strain>
    </source>
</reference>
<proteinExistence type="predicted"/>